<organism evidence="1 2">
    <name type="scientific">Pseudomonas jinjuensis</name>
    <dbReference type="NCBI Taxonomy" id="198616"/>
    <lineage>
        <taxon>Bacteria</taxon>
        <taxon>Pseudomonadati</taxon>
        <taxon>Pseudomonadota</taxon>
        <taxon>Gammaproteobacteria</taxon>
        <taxon>Pseudomonadales</taxon>
        <taxon>Pseudomonadaceae</taxon>
        <taxon>Pseudomonas</taxon>
    </lineage>
</organism>
<dbReference type="InterPro" id="IPR045738">
    <property type="entry name" value="DUF6088"/>
</dbReference>
<proteinExistence type="predicted"/>
<sequence length="208" mass="23429">MTSDDFPLSVPSRIALWVKRLPRGQPFSIRRFAEFGTRNAVSKAMAQLVSRGELERLHRGIYMRPKPSLYETQFRPSAWAVVRLVARQSRQTLQIHGANAVRMFGLSTQMPLIQIYYTSGPSRSFFFGKAEVRLIHAPPMVMQHAGTEVGTAISALFYLGKEGATTECIAAIKKALKPADQTTLMTCKMPRWMRRALSHELAHPARQS</sequence>
<dbReference type="Proteomes" id="UP000242957">
    <property type="component" value="Unassembled WGS sequence"/>
</dbReference>
<dbReference type="Pfam" id="PF19570">
    <property type="entry name" value="DUF6088"/>
    <property type="match status" value="1"/>
</dbReference>
<dbReference type="RefSeq" id="WP_084310581.1">
    <property type="nucleotide sequence ID" value="NZ_FNIJ01000005.1"/>
</dbReference>
<gene>
    <name evidence="1" type="ORF">SAMN05216193_105156</name>
</gene>
<dbReference type="EMBL" id="FNIJ01000005">
    <property type="protein sequence ID" value="SDN81192.1"/>
    <property type="molecule type" value="Genomic_DNA"/>
</dbReference>
<keyword evidence="2" id="KW-1185">Reference proteome</keyword>
<name>A0A1H0EFQ2_9PSED</name>
<reference evidence="2" key="1">
    <citation type="submission" date="2016-10" db="EMBL/GenBank/DDBJ databases">
        <authorList>
            <person name="Varghese N."/>
            <person name="Submissions S."/>
        </authorList>
    </citation>
    <scope>NUCLEOTIDE SEQUENCE [LARGE SCALE GENOMIC DNA]</scope>
    <source>
        <strain evidence="2">JCM 21621</strain>
    </source>
</reference>
<evidence type="ECO:0000313" key="2">
    <source>
        <dbReference type="Proteomes" id="UP000242957"/>
    </source>
</evidence>
<accession>A0A1H0EFQ2</accession>
<dbReference type="AlphaFoldDB" id="A0A1H0EFQ2"/>
<evidence type="ECO:0000313" key="1">
    <source>
        <dbReference type="EMBL" id="SDN81192.1"/>
    </source>
</evidence>
<dbReference type="OrthoDB" id="3181392at2"/>
<protein>
    <submittedName>
        <fullName evidence="1">Transcriptional regulator, AbiEi antitoxin, Type IV TA system</fullName>
    </submittedName>
</protein>